<feature type="compositionally biased region" description="Low complexity" evidence="1">
    <location>
        <begin position="383"/>
        <end position="405"/>
    </location>
</feature>
<evidence type="ECO:0000313" key="2">
    <source>
        <dbReference type="EMBL" id="TVY20626.1"/>
    </source>
</evidence>
<dbReference type="Proteomes" id="UP000469559">
    <property type="component" value="Unassembled WGS sequence"/>
</dbReference>
<feature type="compositionally biased region" description="Basic and acidic residues" evidence="1">
    <location>
        <begin position="124"/>
        <end position="136"/>
    </location>
</feature>
<proteinExistence type="predicted"/>
<organism evidence="2 3">
    <name type="scientific">Lachnellula arida</name>
    <dbReference type="NCBI Taxonomy" id="1316785"/>
    <lineage>
        <taxon>Eukaryota</taxon>
        <taxon>Fungi</taxon>
        <taxon>Dikarya</taxon>
        <taxon>Ascomycota</taxon>
        <taxon>Pezizomycotina</taxon>
        <taxon>Leotiomycetes</taxon>
        <taxon>Helotiales</taxon>
        <taxon>Lachnaceae</taxon>
        <taxon>Lachnellula</taxon>
    </lineage>
</organism>
<keyword evidence="3" id="KW-1185">Reference proteome</keyword>
<feature type="region of interest" description="Disordered" evidence="1">
    <location>
        <begin position="89"/>
        <end position="151"/>
    </location>
</feature>
<comment type="caution">
    <text evidence="2">The sequence shown here is derived from an EMBL/GenBank/DDBJ whole genome shotgun (WGS) entry which is preliminary data.</text>
</comment>
<protein>
    <submittedName>
        <fullName evidence="2">Uncharacterized protein</fullName>
    </submittedName>
</protein>
<sequence length="416" mass="45031">MCVKEFLGYNCGHCSIPVLRACPISQSNPTFPVCQYPAERPIFTNDFCHPCSRIIWNIKVLREEEIHKERHMAGECLCEVIFEGEDREKRLRPRSGKGKEKPVEKEAYGGASSGEASGGKHSRPGAERRYEDRGERSSGVGQHGSRGRRSVRDGFQYDQKNDGAVLNPQAGGGGGGSSGGGVEYRYADQGQVGAGTYAGGNFADGEWVQGYDGGGRSAVLGHGRSNADGSYGFHVSGLAGHQMHAGQEIGPGDWSRRDWDPAAQEKAYQYVGYVANELRQQKPVVPESGYGAAVAGGYYPSHLVWEGQTMLGQPGAGMKWYPQPDLSQPGTTSNEMAQPSVKGNGKNGKKMKALSKAHSEPSHTPYQAYAKSVAEDSERQTDPQEQQAEPQEQQAEPQEQQAEAPVVSSDMGKPRH</sequence>
<dbReference type="OrthoDB" id="3438093at2759"/>
<feature type="region of interest" description="Disordered" evidence="1">
    <location>
        <begin position="159"/>
        <end position="178"/>
    </location>
</feature>
<accession>A0A8T9BMQ3</accession>
<feature type="compositionally biased region" description="Polar residues" evidence="1">
    <location>
        <begin position="325"/>
        <end position="337"/>
    </location>
</feature>
<name>A0A8T9BMQ3_9HELO</name>
<feature type="region of interest" description="Disordered" evidence="1">
    <location>
        <begin position="320"/>
        <end position="416"/>
    </location>
</feature>
<dbReference type="EMBL" id="QGMF01000047">
    <property type="protein sequence ID" value="TVY20626.1"/>
    <property type="molecule type" value="Genomic_DNA"/>
</dbReference>
<evidence type="ECO:0000256" key="1">
    <source>
        <dbReference type="SAM" id="MobiDB-lite"/>
    </source>
</evidence>
<dbReference type="AlphaFoldDB" id="A0A8T9BMQ3"/>
<feature type="compositionally biased region" description="Basic and acidic residues" evidence="1">
    <location>
        <begin position="373"/>
        <end position="382"/>
    </location>
</feature>
<gene>
    <name evidence="2" type="ORF">LARI1_G001280</name>
</gene>
<reference evidence="2 3" key="1">
    <citation type="submission" date="2018-05" db="EMBL/GenBank/DDBJ databases">
        <title>Whole genome sequencing for identification of molecular markers to develop diagnostic detection tools for the regulated plant pathogen Lachnellula willkommii.</title>
        <authorList>
            <person name="Giroux E."/>
            <person name="Bilodeau G."/>
        </authorList>
    </citation>
    <scope>NUCLEOTIDE SEQUENCE [LARGE SCALE GENOMIC DNA]</scope>
    <source>
        <strain evidence="2 3">CBS 203.66</strain>
    </source>
</reference>
<feature type="compositionally biased region" description="Basic and acidic residues" evidence="1">
    <location>
        <begin position="97"/>
        <end position="107"/>
    </location>
</feature>
<evidence type="ECO:0000313" key="3">
    <source>
        <dbReference type="Proteomes" id="UP000469559"/>
    </source>
</evidence>